<reference evidence="2" key="1">
    <citation type="submission" date="2022-03" db="EMBL/GenBank/DDBJ databases">
        <authorList>
            <person name="Tunstrom K."/>
        </authorList>
    </citation>
    <scope>NUCLEOTIDE SEQUENCE</scope>
</reference>
<gene>
    <name evidence="2" type="ORF">EEDITHA_LOCUS5961</name>
</gene>
<dbReference type="EMBL" id="CAKOGL010000008">
    <property type="protein sequence ID" value="CAH2089958.1"/>
    <property type="molecule type" value="Genomic_DNA"/>
</dbReference>
<dbReference type="AlphaFoldDB" id="A0AAU9TVW1"/>
<feature type="transmembrane region" description="Helical" evidence="1">
    <location>
        <begin position="12"/>
        <end position="29"/>
    </location>
</feature>
<name>A0AAU9TVW1_EUPED</name>
<feature type="transmembrane region" description="Helical" evidence="1">
    <location>
        <begin position="69"/>
        <end position="88"/>
    </location>
</feature>
<sequence length="181" mass="20890">MPLSGCSTCTGLVVTAIVTILLFPAQYYVPDLYLDSNEPSPEPKQLLRVPLSSNITHNWLPLDLPPLDLFLTVVLILLAMVTYVCDWIQRKLMERRILKLNQCLQDCVERLRSWDARQEQLEATLKMVQNATSEYNLLLYLLLRQHHLGPVSRKPLSHSIFDKELDDLNFITNPIDNQETF</sequence>
<organism evidence="2 3">
    <name type="scientific">Euphydryas editha</name>
    <name type="common">Edith's checkerspot</name>
    <dbReference type="NCBI Taxonomy" id="104508"/>
    <lineage>
        <taxon>Eukaryota</taxon>
        <taxon>Metazoa</taxon>
        <taxon>Ecdysozoa</taxon>
        <taxon>Arthropoda</taxon>
        <taxon>Hexapoda</taxon>
        <taxon>Insecta</taxon>
        <taxon>Pterygota</taxon>
        <taxon>Neoptera</taxon>
        <taxon>Endopterygota</taxon>
        <taxon>Lepidoptera</taxon>
        <taxon>Glossata</taxon>
        <taxon>Ditrysia</taxon>
        <taxon>Papilionoidea</taxon>
        <taxon>Nymphalidae</taxon>
        <taxon>Nymphalinae</taxon>
        <taxon>Euphydryas</taxon>
    </lineage>
</organism>
<keyword evidence="1" id="KW-0472">Membrane</keyword>
<evidence type="ECO:0000313" key="2">
    <source>
        <dbReference type="EMBL" id="CAH2089958.1"/>
    </source>
</evidence>
<accession>A0AAU9TVW1</accession>
<keyword evidence="1" id="KW-1133">Transmembrane helix</keyword>
<evidence type="ECO:0000313" key="3">
    <source>
        <dbReference type="Proteomes" id="UP001153954"/>
    </source>
</evidence>
<comment type="caution">
    <text evidence="2">The sequence shown here is derived from an EMBL/GenBank/DDBJ whole genome shotgun (WGS) entry which is preliminary data.</text>
</comment>
<keyword evidence="1" id="KW-0812">Transmembrane</keyword>
<proteinExistence type="predicted"/>
<evidence type="ECO:0000256" key="1">
    <source>
        <dbReference type="SAM" id="Phobius"/>
    </source>
</evidence>
<dbReference type="Proteomes" id="UP001153954">
    <property type="component" value="Unassembled WGS sequence"/>
</dbReference>
<protein>
    <submittedName>
        <fullName evidence="2">Uncharacterized protein</fullName>
    </submittedName>
</protein>
<keyword evidence="3" id="KW-1185">Reference proteome</keyword>